<dbReference type="EMBL" id="JANHOG010000221">
    <property type="protein sequence ID" value="KAJ3556674.1"/>
    <property type="molecule type" value="Genomic_DNA"/>
</dbReference>
<gene>
    <name evidence="1" type="ORF">NM688_g1892</name>
</gene>
<dbReference type="Proteomes" id="UP001148662">
    <property type="component" value="Unassembled WGS sequence"/>
</dbReference>
<accession>A0ACC1TA83</accession>
<comment type="caution">
    <text evidence="1">The sequence shown here is derived from an EMBL/GenBank/DDBJ whole genome shotgun (WGS) entry which is preliminary data.</text>
</comment>
<proteinExistence type="predicted"/>
<name>A0ACC1TA83_9APHY</name>
<keyword evidence="2" id="KW-1185">Reference proteome</keyword>
<organism evidence="1 2">
    <name type="scientific">Phlebia brevispora</name>
    <dbReference type="NCBI Taxonomy" id="194682"/>
    <lineage>
        <taxon>Eukaryota</taxon>
        <taxon>Fungi</taxon>
        <taxon>Dikarya</taxon>
        <taxon>Basidiomycota</taxon>
        <taxon>Agaricomycotina</taxon>
        <taxon>Agaricomycetes</taxon>
        <taxon>Polyporales</taxon>
        <taxon>Meruliaceae</taxon>
        <taxon>Phlebia</taxon>
    </lineage>
</organism>
<protein>
    <submittedName>
        <fullName evidence="1">Uncharacterized protein</fullName>
    </submittedName>
</protein>
<reference evidence="1" key="1">
    <citation type="submission" date="2022-07" db="EMBL/GenBank/DDBJ databases">
        <title>Genome Sequence of Phlebia brevispora.</title>
        <authorList>
            <person name="Buettner E."/>
        </authorList>
    </citation>
    <scope>NUCLEOTIDE SEQUENCE</scope>
    <source>
        <strain evidence="1">MPL23</strain>
    </source>
</reference>
<evidence type="ECO:0000313" key="1">
    <source>
        <dbReference type="EMBL" id="KAJ3556674.1"/>
    </source>
</evidence>
<sequence>MATDIKTRVRELQSNIRVEIPDLYALLPGWRFTVNMYYDRLKTKVDDSTAILQLDDAKMQAILSQNLDQIGACFYPDANEEEHFVGALYHIGIFVWDDQLDCGDLKADVSQAEQLRNETVACLVYALGNKLSQGSRPSFNPIVSYLCDAFEKIGASTNEDARIHILGTTLNYVHAACALPMQRTEKLDRLLSEAEFMEQRKISGGTAVSIALLLYIYHLDIPLSILQHEAMQVITEQSCLIVHLANDVVSFVRELRLGQVDSFVVILALQHDISLQQAVGRACALIVAAREQFEQAATRLPLPTGNQKLDEDIRKYVQGCRDVASGSIHWSYLTERYFGKNPERDVWTTNTVYG</sequence>
<evidence type="ECO:0000313" key="2">
    <source>
        <dbReference type="Proteomes" id="UP001148662"/>
    </source>
</evidence>